<dbReference type="GO" id="GO:0030288">
    <property type="term" value="C:outer membrane-bounded periplasmic space"/>
    <property type="evidence" value="ECO:0007669"/>
    <property type="project" value="TreeGrafter"/>
</dbReference>
<dbReference type="InterPro" id="IPR009057">
    <property type="entry name" value="Homeodomain-like_sf"/>
</dbReference>
<evidence type="ECO:0000256" key="1">
    <source>
        <dbReference type="ARBA" id="ARBA00004196"/>
    </source>
</evidence>
<feature type="domain" description="HTH araC/xylS-type" evidence="8">
    <location>
        <begin position="23"/>
        <end position="121"/>
    </location>
</feature>
<dbReference type="GO" id="GO:0043565">
    <property type="term" value="F:sequence-specific DNA binding"/>
    <property type="evidence" value="ECO:0007669"/>
    <property type="project" value="InterPro"/>
</dbReference>
<sequence length="402" mass="46040">MENRLAAIASGRVGEAQERVPMKQMRDYISTHFGEPLTLDILAQAAGLSTKYFSEAFKKTFGQSVTDYLTSLRIGHAKQLLRDTEWGLRDVARACGYSDEFYFSRKFKKEVGIAPSVYSKKFFNRISTTCTELTGNLLALGIIPIAAPMDPKWTPYYHYYYQSAIQVHLHYQNSGKDEENMKMLLAAKPDIVFIRKPFDENADRSVEMAGIRTVNVKSEDWKLQLREMADVLNKQEVGQAWIDTYEARLTEIRPEIRQAAGQDQFAVLRLSDENLFLYTNRGIRDVLFQDLGLSTAFQQQEVCNKPITLEEVLAINPDRLLLMVCLNARTRHHWLALQHNPQWQKLRAVQLGQLYLLPSNPWLEYSAVAVYRILEETFMLLTGKNPNPDPASVHGLWARVGV</sequence>
<keyword evidence="5" id="KW-0805">Transcription regulation</keyword>
<dbReference type="InterPro" id="IPR051313">
    <property type="entry name" value="Bact_iron-sidero_bind"/>
</dbReference>
<gene>
    <name evidence="10" type="ORF">HPT30_09875</name>
</gene>
<dbReference type="SMART" id="SM00342">
    <property type="entry name" value="HTH_ARAC"/>
    <property type="match status" value="1"/>
</dbReference>
<keyword evidence="7" id="KW-0804">Transcription</keyword>
<keyword evidence="4" id="KW-0732">Signal</keyword>
<evidence type="ECO:0000256" key="4">
    <source>
        <dbReference type="ARBA" id="ARBA00022729"/>
    </source>
</evidence>
<accession>A0A850ELJ1</accession>
<keyword evidence="6" id="KW-0238">DNA-binding</keyword>
<dbReference type="InterPro" id="IPR018060">
    <property type="entry name" value="HTH_AraC"/>
</dbReference>
<dbReference type="InterPro" id="IPR002491">
    <property type="entry name" value="ABC_transptr_periplasmic_BD"/>
</dbReference>
<protein>
    <submittedName>
        <fullName evidence="10">AraC family transcriptional regulator</fullName>
    </submittedName>
</protein>
<dbReference type="Pfam" id="PF12833">
    <property type="entry name" value="HTH_18"/>
    <property type="match status" value="1"/>
</dbReference>
<feature type="domain" description="Fe/B12 periplasmic-binding" evidence="9">
    <location>
        <begin position="125"/>
        <end position="385"/>
    </location>
</feature>
<dbReference type="InterPro" id="IPR018062">
    <property type="entry name" value="HTH_AraC-typ_CS"/>
</dbReference>
<evidence type="ECO:0000313" key="11">
    <source>
        <dbReference type="Proteomes" id="UP000564806"/>
    </source>
</evidence>
<dbReference type="PANTHER" id="PTHR30532:SF1">
    <property type="entry name" value="IRON(3+)-HYDROXAMATE-BINDING PROTEIN FHUD"/>
    <property type="match status" value="1"/>
</dbReference>
<comment type="similarity">
    <text evidence="2">Belongs to the bacterial solute-binding protein 8 family.</text>
</comment>
<dbReference type="Gene3D" id="3.40.50.1980">
    <property type="entry name" value="Nitrogenase molybdenum iron protein domain"/>
    <property type="match status" value="2"/>
</dbReference>
<dbReference type="PANTHER" id="PTHR30532">
    <property type="entry name" value="IRON III DICITRATE-BINDING PERIPLASMIC PROTEIN"/>
    <property type="match status" value="1"/>
</dbReference>
<proteinExistence type="inferred from homology"/>
<name>A0A850ELJ1_9BACL</name>
<dbReference type="Pfam" id="PF01497">
    <property type="entry name" value="Peripla_BP_2"/>
    <property type="match status" value="1"/>
</dbReference>
<dbReference type="EMBL" id="JABWCS010000203">
    <property type="protein sequence ID" value="NUU60650.1"/>
    <property type="molecule type" value="Genomic_DNA"/>
</dbReference>
<dbReference type="PRINTS" id="PR00032">
    <property type="entry name" value="HTHARAC"/>
</dbReference>
<evidence type="ECO:0000256" key="7">
    <source>
        <dbReference type="ARBA" id="ARBA00023163"/>
    </source>
</evidence>
<evidence type="ECO:0000313" key="10">
    <source>
        <dbReference type="EMBL" id="NUU60650.1"/>
    </source>
</evidence>
<dbReference type="Proteomes" id="UP000564806">
    <property type="component" value="Unassembled WGS sequence"/>
</dbReference>
<organism evidence="10 11">
    <name type="scientific">Paenibacillus agri</name>
    <dbReference type="NCBI Taxonomy" id="2744309"/>
    <lineage>
        <taxon>Bacteria</taxon>
        <taxon>Bacillati</taxon>
        <taxon>Bacillota</taxon>
        <taxon>Bacilli</taxon>
        <taxon>Bacillales</taxon>
        <taxon>Paenibacillaceae</taxon>
        <taxon>Paenibacillus</taxon>
    </lineage>
</organism>
<dbReference type="PROSITE" id="PS00041">
    <property type="entry name" value="HTH_ARAC_FAMILY_1"/>
    <property type="match status" value="1"/>
</dbReference>
<evidence type="ECO:0000259" key="9">
    <source>
        <dbReference type="PROSITE" id="PS50983"/>
    </source>
</evidence>
<evidence type="ECO:0000256" key="3">
    <source>
        <dbReference type="ARBA" id="ARBA00022448"/>
    </source>
</evidence>
<dbReference type="InterPro" id="IPR020449">
    <property type="entry name" value="Tscrpt_reg_AraC-type_HTH"/>
</dbReference>
<dbReference type="GO" id="GO:1901678">
    <property type="term" value="P:iron coordination entity transport"/>
    <property type="evidence" value="ECO:0007669"/>
    <property type="project" value="UniProtKB-ARBA"/>
</dbReference>
<dbReference type="RefSeq" id="WP_175371230.1">
    <property type="nucleotide sequence ID" value="NZ_JABWCS010000203.1"/>
</dbReference>
<evidence type="ECO:0000256" key="6">
    <source>
        <dbReference type="ARBA" id="ARBA00023125"/>
    </source>
</evidence>
<keyword evidence="3" id="KW-0813">Transport</keyword>
<dbReference type="Gene3D" id="1.10.10.60">
    <property type="entry name" value="Homeodomain-like"/>
    <property type="match status" value="2"/>
</dbReference>
<reference evidence="10" key="1">
    <citation type="submission" date="2020-06" db="EMBL/GenBank/DDBJ databases">
        <title>Paenibacillus sp. nov., isolated from soil.</title>
        <authorList>
            <person name="Seo Y.L."/>
        </authorList>
    </citation>
    <scope>NUCLEOTIDE SEQUENCE [LARGE SCALE GENOMIC DNA]</scope>
    <source>
        <strain evidence="10">JW14</strain>
    </source>
</reference>
<dbReference type="PROSITE" id="PS01124">
    <property type="entry name" value="HTH_ARAC_FAMILY_2"/>
    <property type="match status" value="1"/>
</dbReference>
<evidence type="ECO:0000259" key="8">
    <source>
        <dbReference type="PROSITE" id="PS01124"/>
    </source>
</evidence>
<evidence type="ECO:0000256" key="2">
    <source>
        <dbReference type="ARBA" id="ARBA00008814"/>
    </source>
</evidence>
<comment type="subcellular location">
    <subcellularLocation>
        <location evidence="1">Cell envelope</location>
    </subcellularLocation>
</comment>
<keyword evidence="11" id="KW-1185">Reference proteome</keyword>
<evidence type="ECO:0000256" key="5">
    <source>
        <dbReference type="ARBA" id="ARBA00023015"/>
    </source>
</evidence>
<dbReference type="AlphaFoldDB" id="A0A850ELJ1"/>
<dbReference type="SUPFAM" id="SSF46689">
    <property type="entry name" value="Homeodomain-like"/>
    <property type="match status" value="2"/>
</dbReference>
<dbReference type="PROSITE" id="PS50983">
    <property type="entry name" value="FE_B12_PBP"/>
    <property type="match status" value="1"/>
</dbReference>
<comment type="caution">
    <text evidence="10">The sequence shown here is derived from an EMBL/GenBank/DDBJ whole genome shotgun (WGS) entry which is preliminary data.</text>
</comment>
<dbReference type="SUPFAM" id="SSF53807">
    <property type="entry name" value="Helical backbone' metal receptor"/>
    <property type="match status" value="1"/>
</dbReference>
<dbReference type="GO" id="GO:0003700">
    <property type="term" value="F:DNA-binding transcription factor activity"/>
    <property type="evidence" value="ECO:0007669"/>
    <property type="project" value="InterPro"/>
</dbReference>